<gene>
    <name evidence="4" type="ORF">D3218_08540</name>
</gene>
<dbReference type="PANTHER" id="PTHR35936">
    <property type="entry name" value="MEMBRANE-BOUND LYTIC MUREIN TRANSGLYCOSYLASE F"/>
    <property type="match status" value="1"/>
</dbReference>
<evidence type="ECO:0000259" key="3">
    <source>
        <dbReference type="SMART" id="SM00062"/>
    </source>
</evidence>
<dbReference type="AlphaFoldDB" id="A0A3A1WM05"/>
<proteinExistence type="predicted"/>
<dbReference type="PANTHER" id="PTHR35936:SF17">
    <property type="entry name" value="ARGININE-BINDING EXTRACELLULAR PROTEIN ARTP"/>
    <property type="match status" value="1"/>
</dbReference>
<keyword evidence="5" id="KW-1185">Reference proteome</keyword>
<dbReference type="SMART" id="SM00062">
    <property type="entry name" value="PBPb"/>
    <property type="match status" value="1"/>
</dbReference>
<evidence type="ECO:0000313" key="4">
    <source>
        <dbReference type="EMBL" id="RIY01396.1"/>
    </source>
</evidence>
<dbReference type="RefSeq" id="WP_119539576.1">
    <property type="nucleotide sequence ID" value="NZ_QYRN01000004.1"/>
</dbReference>
<comment type="caution">
    <text evidence="4">The sequence shown here is derived from an EMBL/GenBank/DDBJ whole genome shotgun (WGS) entry which is preliminary data.</text>
</comment>
<accession>A0A3A1WM05</accession>
<dbReference type="Proteomes" id="UP000265750">
    <property type="component" value="Unassembled WGS sequence"/>
</dbReference>
<dbReference type="Gene3D" id="3.40.190.10">
    <property type="entry name" value="Periplasmic binding protein-like II"/>
    <property type="match status" value="2"/>
</dbReference>
<dbReference type="InterPro" id="IPR001638">
    <property type="entry name" value="Solute-binding_3/MltF_N"/>
</dbReference>
<dbReference type="SUPFAM" id="SSF53850">
    <property type="entry name" value="Periplasmic binding protein-like II"/>
    <property type="match status" value="1"/>
</dbReference>
<evidence type="ECO:0000256" key="2">
    <source>
        <dbReference type="SAM" id="SignalP"/>
    </source>
</evidence>
<name>A0A3A1WM05_9HYPH</name>
<feature type="domain" description="Solute-binding protein family 3/N-terminal" evidence="3">
    <location>
        <begin position="35"/>
        <end position="255"/>
    </location>
</feature>
<dbReference type="Pfam" id="PF00497">
    <property type="entry name" value="SBP_bac_3"/>
    <property type="match status" value="1"/>
</dbReference>
<evidence type="ECO:0000313" key="5">
    <source>
        <dbReference type="Proteomes" id="UP000265750"/>
    </source>
</evidence>
<feature type="signal peptide" evidence="2">
    <location>
        <begin position="1"/>
        <end position="24"/>
    </location>
</feature>
<reference evidence="5" key="1">
    <citation type="submission" date="2018-09" db="EMBL/GenBank/DDBJ databases">
        <authorList>
            <person name="Tuo L."/>
        </authorList>
    </citation>
    <scope>NUCLEOTIDE SEQUENCE [LARGE SCALE GENOMIC DNA]</scope>
    <source>
        <strain evidence="5">M2BS4Y-1</strain>
    </source>
</reference>
<evidence type="ECO:0000256" key="1">
    <source>
        <dbReference type="ARBA" id="ARBA00022729"/>
    </source>
</evidence>
<dbReference type="OrthoDB" id="6192933at2"/>
<protein>
    <submittedName>
        <fullName evidence="4">Amino acid ABC transporter</fullName>
    </submittedName>
</protein>
<dbReference type="EMBL" id="QYRN01000004">
    <property type="protein sequence ID" value="RIY01396.1"/>
    <property type="molecule type" value="Genomic_DNA"/>
</dbReference>
<keyword evidence="1 2" id="KW-0732">Signal</keyword>
<organism evidence="4 5">
    <name type="scientific">Aureimonas flava</name>
    <dbReference type="NCBI Taxonomy" id="2320271"/>
    <lineage>
        <taxon>Bacteria</taxon>
        <taxon>Pseudomonadati</taxon>
        <taxon>Pseudomonadota</taxon>
        <taxon>Alphaproteobacteria</taxon>
        <taxon>Hyphomicrobiales</taxon>
        <taxon>Aurantimonadaceae</taxon>
        <taxon>Aureimonas</taxon>
    </lineage>
</organism>
<feature type="chain" id="PRO_5017249064" evidence="2">
    <location>
        <begin position="25"/>
        <end position="267"/>
    </location>
</feature>
<sequence length="267" mass="28777">MAFKRLLVACALAMATLGSVAAHAQTLDRIKSTGTLRIALDPNVPPWSYKDENLHYAGYEWMVADKFAKDHDLKLEVTETNGANRIPLLVTGRVDLVFAAMTITDERKKTIDFSLPYGGTEIAISGPVGDGVTSAEGLNGKRVGVARGALQDTLVTAADIPGLEIVRFEDESTAITAVLSGQLNYIAQATSVNTTIMKRNPSIKIEPKVVLGGGMHGIGMRKGEADLKSWVDEWVRQNMENGELQKMYVEVHGVPMPEQVVAAATGK</sequence>